<accession>A0AAF0DMQ2</accession>
<dbReference type="Pfam" id="PF13391">
    <property type="entry name" value="HNH_2"/>
    <property type="match status" value="1"/>
</dbReference>
<proteinExistence type="predicted"/>
<dbReference type="EMBL" id="CP120631">
    <property type="protein sequence ID" value="WEW61644.1"/>
    <property type="molecule type" value="Genomic_DNA"/>
</dbReference>
<sequence>MLSGTPVINDLFVGFTASHIFPHAREGEWLRRNFHSIVTDSAPARQIGFTKIHSPQNGILIFGGNHALFDEFLVSVNPDDGYKITYFAQDNVGLDGRILGFACRDPQNPLRVRDEFLRWHFHTAVLAHMRAAAERPWEMDFPDGDMMGEIMSQSDAAERMEVELFTRLGISM</sequence>
<feature type="domain" description="HNH nuclease" evidence="1">
    <location>
        <begin position="12"/>
        <end position="77"/>
    </location>
</feature>
<keyword evidence="3" id="KW-1185">Reference proteome</keyword>
<gene>
    <name evidence="2" type="ORF">PRK78_007135</name>
</gene>
<dbReference type="AlphaFoldDB" id="A0AAF0DMQ2"/>
<protein>
    <recommendedName>
        <fullName evidence="1">HNH nuclease domain-containing protein</fullName>
    </recommendedName>
</protein>
<reference evidence="2" key="1">
    <citation type="submission" date="2023-03" db="EMBL/GenBank/DDBJ databases">
        <title>Emydomyces testavorans Genome Sequence.</title>
        <authorList>
            <person name="Hoyer L."/>
        </authorList>
    </citation>
    <scope>NUCLEOTIDE SEQUENCE</scope>
    <source>
        <strain evidence="2">16-2883</strain>
    </source>
</reference>
<organism evidence="2 3">
    <name type="scientific">Emydomyces testavorans</name>
    <dbReference type="NCBI Taxonomy" id="2070801"/>
    <lineage>
        <taxon>Eukaryota</taxon>
        <taxon>Fungi</taxon>
        <taxon>Dikarya</taxon>
        <taxon>Ascomycota</taxon>
        <taxon>Pezizomycotina</taxon>
        <taxon>Eurotiomycetes</taxon>
        <taxon>Eurotiomycetidae</taxon>
        <taxon>Onygenales</taxon>
        <taxon>Nannizziopsiaceae</taxon>
        <taxon>Emydomyces</taxon>
    </lineage>
</organism>
<dbReference type="InterPro" id="IPR003615">
    <property type="entry name" value="HNH_nuc"/>
</dbReference>
<evidence type="ECO:0000259" key="1">
    <source>
        <dbReference type="Pfam" id="PF13391"/>
    </source>
</evidence>
<dbReference type="Proteomes" id="UP001219355">
    <property type="component" value="Chromosome 5"/>
</dbReference>
<evidence type="ECO:0000313" key="3">
    <source>
        <dbReference type="Proteomes" id="UP001219355"/>
    </source>
</evidence>
<name>A0AAF0DMQ2_9EURO</name>
<evidence type="ECO:0000313" key="2">
    <source>
        <dbReference type="EMBL" id="WEW61644.1"/>
    </source>
</evidence>